<dbReference type="InterPro" id="IPR051589">
    <property type="entry name" value="Sialate-O-sulfotransferase"/>
</dbReference>
<keyword evidence="3" id="KW-1133">Transmembrane helix</keyword>
<name>A0A7S1BZB7_9STRA</name>
<evidence type="ECO:0000313" key="4">
    <source>
        <dbReference type="EMBL" id="CAD8902716.1"/>
    </source>
</evidence>
<keyword evidence="3" id="KW-0472">Membrane</keyword>
<protein>
    <recommendedName>
        <fullName evidence="5">Sulfotransferase domain-containing protein</fullName>
    </recommendedName>
</protein>
<accession>A0A7S1BZB7</accession>
<dbReference type="PANTHER" id="PTHR45964:SF5">
    <property type="entry name" value="WSCD FAMILY MEMBER CG9164"/>
    <property type="match status" value="1"/>
</dbReference>
<dbReference type="PANTHER" id="PTHR45964">
    <property type="entry name" value="WSCD FAMILY MEMBER CG9164"/>
    <property type="match status" value="1"/>
</dbReference>
<reference evidence="4" key="1">
    <citation type="submission" date="2021-01" db="EMBL/GenBank/DDBJ databases">
        <authorList>
            <person name="Corre E."/>
            <person name="Pelletier E."/>
            <person name="Niang G."/>
            <person name="Scheremetjew M."/>
            <person name="Finn R."/>
            <person name="Kale V."/>
            <person name="Holt S."/>
            <person name="Cochrane G."/>
            <person name="Meng A."/>
            <person name="Brown T."/>
            <person name="Cohen L."/>
        </authorList>
    </citation>
    <scope>NUCLEOTIDE SEQUENCE</scope>
    <source>
        <strain evidence="4">308</strain>
    </source>
</reference>
<dbReference type="Gene3D" id="3.40.50.300">
    <property type="entry name" value="P-loop containing nucleotide triphosphate hydrolases"/>
    <property type="match status" value="1"/>
</dbReference>
<gene>
    <name evidence="4" type="ORF">CHYS00102_LOCUS29935</name>
</gene>
<dbReference type="SUPFAM" id="SSF52540">
    <property type="entry name" value="P-loop containing nucleoside triphosphate hydrolases"/>
    <property type="match status" value="1"/>
</dbReference>
<feature type="region of interest" description="Disordered" evidence="2">
    <location>
        <begin position="46"/>
        <end position="83"/>
    </location>
</feature>
<keyword evidence="3" id="KW-0812">Transmembrane</keyword>
<proteinExistence type="inferred from homology"/>
<sequence>MHTPSSQNPKIIATTIICKRGKYIVGISTLLLVTYAFIFTKNNPFTNYDQQNDPSTNASIEKNDRSTPKAMSTSSARPTPEDEACQIPVPVFADRPATALASYPGSGNTMTRVLIEALTGVWTGSTHGNPRMLGKQVRSVGNPADDRLTKNVVAVKTHQPGGKKHFGKLRWTNATRVILIIRDPLNALPSAFNAK</sequence>
<dbReference type="EMBL" id="HBFR01040945">
    <property type="protein sequence ID" value="CAD8902716.1"/>
    <property type="molecule type" value="Transcribed_RNA"/>
</dbReference>
<evidence type="ECO:0008006" key="5">
    <source>
        <dbReference type="Google" id="ProtNLM"/>
    </source>
</evidence>
<evidence type="ECO:0000256" key="2">
    <source>
        <dbReference type="SAM" id="MobiDB-lite"/>
    </source>
</evidence>
<evidence type="ECO:0000256" key="3">
    <source>
        <dbReference type="SAM" id="Phobius"/>
    </source>
</evidence>
<feature type="transmembrane region" description="Helical" evidence="3">
    <location>
        <begin position="21"/>
        <end position="39"/>
    </location>
</feature>
<comment type="similarity">
    <text evidence="1">Belongs to the WSCD family.</text>
</comment>
<dbReference type="AlphaFoldDB" id="A0A7S1BZB7"/>
<evidence type="ECO:0000256" key="1">
    <source>
        <dbReference type="ARBA" id="ARBA00010236"/>
    </source>
</evidence>
<feature type="compositionally biased region" description="Polar residues" evidence="2">
    <location>
        <begin position="46"/>
        <end position="60"/>
    </location>
</feature>
<organism evidence="4">
    <name type="scientific">Corethron hystrix</name>
    <dbReference type="NCBI Taxonomy" id="216773"/>
    <lineage>
        <taxon>Eukaryota</taxon>
        <taxon>Sar</taxon>
        <taxon>Stramenopiles</taxon>
        <taxon>Ochrophyta</taxon>
        <taxon>Bacillariophyta</taxon>
        <taxon>Coscinodiscophyceae</taxon>
        <taxon>Corethrophycidae</taxon>
        <taxon>Corethrales</taxon>
        <taxon>Corethraceae</taxon>
        <taxon>Corethron</taxon>
    </lineage>
</organism>
<dbReference type="InterPro" id="IPR027417">
    <property type="entry name" value="P-loop_NTPase"/>
</dbReference>